<dbReference type="EMBL" id="QYUM01000002">
    <property type="protein sequence ID" value="RJF93196.1"/>
    <property type="molecule type" value="Genomic_DNA"/>
</dbReference>
<dbReference type="InterPro" id="IPR008638">
    <property type="entry name" value="FhaB/CdiA-like_TPS"/>
</dbReference>
<dbReference type="Pfam" id="PF05860">
    <property type="entry name" value="TPS"/>
    <property type="match status" value="1"/>
</dbReference>
<name>A0A418WPN8_9SPHN</name>
<dbReference type="NCBIfam" id="TIGR01901">
    <property type="entry name" value="adhes_NPXG"/>
    <property type="match status" value="1"/>
</dbReference>
<dbReference type="InterPro" id="IPR011050">
    <property type="entry name" value="Pectin_lyase_fold/virulence"/>
</dbReference>
<protein>
    <submittedName>
        <fullName evidence="2">Filamentous hemagglutinin N-terminal domain-containing protein</fullName>
    </submittedName>
</protein>
<organism evidence="2 3">
    <name type="scientific">Sphingomonas cavernae</name>
    <dbReference type="NCBI Taxonomy" id="2320861"/>
    <lineage>
        <taxon>Bacteria</taxon>
        <taxon>Pseudomonadati</taxon>
        <taxon>Pseudomonadota</taxon>
        <taxon>Alphaproteobacteria</taxon>
        <taxon>Sphingomonadales</taxon>
        <taxon>Sphingomonadaceae</taxon>
        <taxon>Sphingomonas</taxon>
    </lineage>
</organism>
<dbReference type="InterPro" id="IPR012334">
    <property type="entry name" value="Pectin_lyas_fold"/>
</dbReference>
<evidence type="ECO:0000313" key="3">
    <source>
        <dbReference type="Proteomes" id="UP000286100"/>
    </source>
</evidence>
<keyword evidence="3" id="KW-1185">Reference proteome</keyword>
<gene>
    <name evidence="2" type="ORF">D3876_02220</name>
</gene>
<dbReference type="Proteomes" id="UP000286100">
    <property type="component" value="Unassembled WGS sequence"/>
</dbReference>
<evidence type="ECO:0000259" key="1">
    <source>
        <dbReference type="SMART" id="SM00912"/>
    </source>
</evidence>
<comment type="caution">
    <text evidence="2">The sequence shown here is derived from an EMBL/GenBank/DDBJ whole genome shotgun (WGS) entry which is preliminary data.</text>
</comment>
<dbReference type="SMART" id="SM00912">
    <property type="entry name" value="Haemagg_act"/>
    <property type="match status" value="1"/>
</dbReference>
<evidence type="ECO:0000313" key="2">
    <source>
        <dbReference type="EMBL" id="RJF93196.1"/>
    </source>
</evidence>
<dbReference type="Gene3D" id="2.160.20.10">
    <property type="entry name" value="Single-stranded right-handed beta-helix, Pectin lyase-like"/>
    <property type="match status" value="1"/>
</dbReference>
<feature type="domain" description="Filamentous haemagglutinin FhaB/tRNA nuclease CdiA-like TPS" evidence="1">
    <location>
        <begin position="122"/>
        <end position="225"/>
    </location>
</feature>
<sequence>MVDDCRRKRVQLEITIVYAGFAAPCDSDFWRIAAVWWHSAIPVAPMGGSRWRVLAGRVDRAAEARRGATLALSPVSRSALALALVAVPVSAQQSAQSAPPHGAAVRIVPEAGPNAPRMDVAGNGTPIVRIATPSARGVSHNRYTDFNVDDRNLILNNSDKITQTRLGGWIDGNKSLKATGPATLILNEVVGANPSSLAGYIEIAGAPAQLVIANPYGISCLVADS</sequence>
<dbReference type="AlphaFoldDB" id="A0A418WPN8"/>
<reference evidence="2 3" key="1">
    <citation type="submission" date="2018-09" db="EMBL/GenBank/DDBJ databases">
        <authorList>
            <person name="Zhu H."/>
        </authorList>
    </citation>
    <scope>NUCLEOTIDE SEQUENCE [LARGE SCALE GENOMIC DNA]</scope>
    <source>
        <strain evidence="2 3">K2R01-6</strain>
    </source>
</reference>
<dbReference type="SUPFAM" id="SSF51126">
    <property type="entry name" value="Pectin lyase-like"/>
    <property type="match status" value="1"/>
</dbReference>
<accession>A0A418WPN8</accession>
<proteinExistence type="predicted"/>